<accession>A0A3D8TQG5</accession>
<comment type="similarity">
    <text evidence="2">Belongs to the cation diffusion facilitator (CDF) transporter (TC 2.A.4) family.</text>
</comment>
<keyword evidence="4" id="KW-1003">Cell membrane</keyword>
<feature type="transmembrane region" description="Helical" evidence="8">
    <location>
        <begin position="157"/>
        <end position="176"/>
    </location>
</feature>
<evidence type="ECO:0000256" key="4">
    <source>
        <dbReference type="ARBA" id="ARBA00022475"/>
    </source>
</evidence>
<dbReference type="InterPro" id="IPR002524">
    <property type="entry name" value="Cation_efflux"/>
</dbReference>
<feature type="domain" description="Cation efflux protein transmembrane" evidence="9">
    <location>
        <begin position="15"/>
        <end position="206"/>
    </location>
</feature>
<evidence type="ECO:0000256" key="1">
    <source>
        <dbReference type="ARBA" id="ARBA00004651"/>
    </source>
</evidence>
<feature type="transmembrane region" description="Helical" evidence="8">
    <location>
        <begin position="12"/>
        <end position="34"/>
    </location>
</feature>
<feature type="domain" description="Cation efflux protein cytoplasmic" evidence="10">
    <location>
        <begin position="215"/>
        <end position="287"/>
    </location>
</feature>
<dbReference type="Proteomes" id="UP000257055">
    <property type="component" value="Unassembled WGS sequence"/>
</dbReference>
<evidence type="ECO:0000256" key="2">
    <source>
        <dbReference type="ARBA" id="ARBA00008114"/>
    </source>
</evidence>
<organism evidence="11 12">
    <name type="scientific">Listeria kieliensis</name>
    <dbReference type="NCBI Taxonomy" id="1621700"/>
    <lineage>
        <taxon>Bacteria</taxon>
        <taxon>Bacillati</taxon>
        <taxon>Bacillota</taxon>
        <taxon>Bacilli</taxon>
        <taxon>Bacillales</taxon>
        <taxon>Listeriaceae</taxon>
        <taxon>Listeria</taxon>
    </lineage>
</organism>
<dbReference type="RefSeq" id="WP_115753132.1">
    <property type="nucleotide sequence ID" value="NZ_LARY01000002.1"/>
</dbReference>
<feature type="transmembrane region" description="Helical" evidence="8">
    <location>
        <begin position="116"/>
        <end position="136"/>
    </location>
</feature>
<reference evidence="12" key="1">
    <citation type="submission" date="2015-04" db="EMBL/GenBank/DDBJ databases">
        <authorList>
            <person name="Schardt J."/>
            <person name="Mueller-Herbst S."/>
            <person name="Scherer S."/>
            <person name="Huptas C."/>
        </authorList>
    </citation>
    <scope>NUCLEOTIDE SEQUENCE [LARGE SCALE GENOMIC DNA]</scope>
    <source>
        <strain evidence="12">Kiel-L1</strain>
    </source>
</reference>
<dbReference type="InterPro" id="IPR058533">
    <property type="entry name" value="Cation_efflux_TM"/>
</dbReference>
<dbReference type="SUPFAM" id="SSF161111">
    <property type="entry name" value="Cation efflux protein transmembrane domain-like"/>
    <property type="match status" value="1"/>
</dbReference>
<dbReference type="Gene3D" id="1.20.1510.10">
    <property type="entry name" value="Cation efflux protein transmembrane domain"/>
    <property type="match status" value="1"/>
</dbReference>
<dbReference type="AlphaFoldDB" id="A0A3D8TQG5"/>
<dbReference type="PANTHER" id="PTHR43840">
    <property type="entry name" value="MITOCHONDRIAL METAL TRANSPORTER 1-RELATED"/>
    <property type="match status" value="1"/>
</dbReference>
<dbReference type="InterPro" id="IPR027469">
    <property type="entry name" value="Cation_efflux_TMD_sf"/>
</dbReference>
<dbReference type="FunFam" id="1.20.1510.10:FF:000006">
    <property type="entry name" value="Divalent cation efflux transporter"/>
    <property type="match status" value="1"/>
</dbReference>
<feature type="transmembrane region" description="Helical" evidence="8">
    <location>
        <begin position="82"/>
        <end position="104"/>
    </location>
</feature>
<evidence type="ECO:0000256" key="7">
    <source>
        <dbReference type="ARBA" id="ARBA00023136"/>
    </source>
</evidence>
<dbReference type="FunFam" id="3.30.70.1350:FF:000006">
    <property type="entry name" value="Cation transporter"/>
    <property type="match status" value="1"/>
</dbReference>
<dbReference type="EMBL" id="LARY01000002">
    <property type="protein sequence ID" value="RDX00881.1"/>
    <property type="molecule type" value="Genomic_DNA"/>
</dbReference>
<dbReference type="PANTHER" id="PTHR43840:SF50">
    <property type="entry name" value="MANGANESE EFFLUX SYSTEM PROTEIN MNES"/>
    <property type="match status" value="1"/>
</dbReference>
<keyword evidence="7 8" id="KW-0472">Membrane</keyword>
<dbReference type="InterPro" id="IPR050291">
    <property type="entry name" value="CDF_Transporter"/>
</dbReference>
<evidence type="ECO:0000259" key="10">
    <source>
        <dbReference type="Pfam" id="PF16916"/>
    </source>
</evidence>
<dbReference type="NCBIfam" id="TIGR01297">
    <property type="entry name" value="CDF"/>
    <property type="match status" value="1"/>
</dbReference>
<evidence type="ECO:0000256" key="3">
    <source>
        <dbReference type="ARBA" id="ARBA00022448"/>
    </source>
</evidence>
<dbReference type="Gene3D" id="3.30.70.1350">
    <property type="entry name" value="Cation efflux protein, cytoplasmic domain"/>
    <property type="match status" value="1"/>
</dbReference>
<protein>
    <submittedName>
        <fullName evidence="11">Transporter</fullName>
    </submittedName>
</protein>
<proteinExistence type="inferred from homology"/>
<evidence type="ECO:0000256" key="5">
    <source>
        <dbReference type="ARBA" id="ARBA00022692"/>
    </source>
</evidence>
<dbReference type="Pfam" id="PF16916">
    <property type="entry name" value="ZT_dimer"/>
    <property type="match status" value="1"/>
</dbReference>
<dbReference type="GO" id="GO:0005886">
    <property type="term" value="C:plasma membrane"/>
    <property type="evidence" value="ECO:0007669"/>
    <property type="project" value="UniProtKB-SubCell"/>
</dbReference>
<evidence type="ECO:0000313" key="12">
    <source>
        <dbReference type="Proteomes" id="UP000257055"/>
    </source>
</evidence>
<keyword evidence="6 8" id="KW-1133">Transmembrane helix</keyword>
<comment type="subcellular location">
    <subcellularLocation>
        <location evidence="1">Cell membrane</location>
        <topology evidence="1">Multi-pass membrane protein</topology>
    </subcellularLocation>
</comment>
<dbReference type="InterPro" id="IPR027470">
    <property type="entry name" value="Cation_efflux_CTD"/>
</dbReference>
<evidence type="ECO:0000256" key="6">
    <source>
        <dbReference type="ARBA" id="ARBA00022989"/>
    </source>
</evidence>
<dbReference type="Pfam" id="PF01545">
    <property type="entry name" value="Cation_efflux"/>
    <property type="match status" value="1"/>
</dbReference>
<comment type="caution">
    <text evidence="11">The sequence shown here is derived from an EMBL/GenBank/DDBJ whole genome shotgun (WGS) entry which is preliminary data.</text>
</comment>
<dbReference type="GO" id="GO:0008324">
    <property type="term" value="F:monoatomic cation transmembrane transporter activity"/>
    <property type="evidence" value="ECO:0007669"/>
    <property type="project" value="InterPro"/>
</dbReference>
<keyword evidence="5 8" id="KW-0812">Transmembrane</keyword>
<evidence type="ECO:0000313" key="11">
    <source>
        <dbReference type="EMBL" id="RDX00881.1"/>
    </source>
</evidence>
<evidence type="ECO:0000259" key="9">
    <source>
        <dbReference type="Pfam" id="PF01545"/>
    </source>
</evidence>
<dbReference type="InterPro" id="IPR036837">
    <property type="entry name" value="Cation_efflux_CTD_sf"/>
</dbReference>
<gene>
    <name evidence="11" type="ORF">UR08_07910</name>
</gene>
<sequence length="290" mass="31776">MEGYQDIKKGEKAALLSILAYLFLAAIKVIVGLIGHSDALFADGLNNTTDVIASVALLIGLRISRIPPDADHAYGHRRTETISSLVASFIMLLVGLEVIFNSISNLFKGNFAAPNTLTAIVAFFSGIFMFGIYLYNIRLAKKIESQAVKAAALDNRSDALVSFGAFIGIIFALFGLPWVDAVTALLVGILIGYTAVKIFFDAAHSLTDGFDVSKLETIHDLVRDVADVKEIKDIKARFNGNRIWIDLTVAVDPDLNVVRSHEITEQIEQAIRSKFPTAYTLVHIEPFFEK</sequence>
<name>A0A3D8TQG5_9LIST</name>
<feature type="transmembrane region" description="Helical" evidence="8">
    <location>
        <begin position="40"/>
        <end position="61"/>
    </location>
</feature>
<keyword evidence="12" id="KW-1185">Reference proteome</keyword>
<dbReference type="SUPFAM" id="SSF160240">
    <property type="entry name" value="Cation efflux protein cytoplasmic domain-like"/>
    <property type="match status" value="1"/>
</dbReference>
<evidence type="ECO:0000256" key="8">
    <source>
        <dbReference type="SAM" id="Phobius"/>
    </source>
</evidence>
<feature type="transmembrane region" description="Helical" evidence="8">
    <location>
        <begin position="182"/>
        <end position="200"/>
    </location>
</feature>
<keyword evidence="3" id="KW-0813">Transport</keyword>